<feature type="compositionally biased region" description="Basic and acidic residues" evidence="1">
    <location>
        <begin position="153"/>
        <end position="163"/>
    </location>
</feature>
<accession>A0A117ECC3</accession>
<reference evidence="2 3" key="2">
    <citation type="journal article" date="2016" name="Genome Announc.">
        <title>Draft Genome Sequences of Streptomyces scabiei S58, Streptomyces turgidiscabies T45, and Streptomyces acidiscabies a10, the Pathogens of Potato Common Scab, Isolated in Japan.</title>
        <authorList>
            <person name="Tomihama T."/>
            <person name="Nishi Y."/>
            <person name="Sakai M."/>
            <person name="Ikenaga M."/>
            <person name="Okubo T."/>
            <person name="Ikeda S."/>
        </authorList>
    </citation>
    <scope>NUCLEOTIDE SEQUENCE [LARGE SCALE GENOMIC DNA]</scope>
    <source>
        <strain evidence="2 3">S58</strain>
    </source>
</reference>
<protein>
    <submittedName>
        <fullName evidence="2">Uncharacterized protein</fullName>
    </submittedName>
</protein>
<gene>
    <name evidence="2" type="ORF">SsS58_00422</name>
</gene>
<feature type="compositionally biased region" description="Basic and acidic residues" evidence="1">
    <location>
        <begin position="112"/>
        <end position="133"/>
    </location>
</feature>
<name>A0A117ECC3_STRSC</name>
<sequence>MVAESVGDERDRPGQRRQRRNHRGGTVPPLRRHGAPRRLGGRGLLGGEHGAPRRGLGGSRAALGVHRAQRGNVQLPPVGHQLLDHHPERAHRDHADSRWCRTGPGHVRVDRALDATGRRHHSDRAGDDADHPRIHLHAGQRGRRHGGAGRGVDGLRPRLDDLRTATPLGAARAPAPPGVPVARTPWSRSDRQAEAVSGRRRPLRQARIRLPGHRHRCRGHHLAPSASRTKLTRRRPRRASLSACRPPS</sequence>
<evidence type="ECO:0000313" key="3">
    <source>
        <dbReference type="Proteomes" id="UP000067448"/>
    </source>
</evidence>
<dbReference type="EMBL" id="BCMM01000001">
    <property type="protein sequence ID" value="GAQ60082.1"/>
    <property type="molecule type" value="Genomic_DNA"/>
</dbReference>
<reference evidence="3" key="1">
    <citation type="submission" date="2015-11" db="EMBL/GenBank/DDBJ databases">
        <authorList>
            <consortium name="Cross-ministerial Strategic Innovation Promotion Program (SIP) consortium"/>
            <person name="Tomihama T."/>
            <person name="Ikenaga M."/>
            <person name="Sakai M."/>
            <person name="Okubo T."/>
            <person name="Ikeda S."/>
        </authorList>
    </citation>
    <scope>NUCLEOTIDE SEQUENCE [LARGE SCALE GENOMIC DNA]</scope>
    <source>
        <strain evidence="3">S58</strain>
    </source>
</reference>
<reference evidence="3" key="3">
    <citation type="submission" date="2016-02" db="EMBL/GenBank/DDBJ databases">
        <title>Draft genome of pathogenic Streptomyces sp. in Japan.</title>
        <authorList>
            <person name="Tomihama T."/>
            <person name="Ikenaga M."/>
            <person name="Sakai M."/>
            <person name="Okubo T."/>
            <person name="Ikeda S."/>
        </authorList>
    </citation>
    <scope>NUCLEOTIDE SEQUENCE [LARGE SCALE GENOMIC DNA]</scope>
    <source>
        <strain evidence="3">S58</strain>
    </source>
</reference>
<organism evidence="2 3">
    <name type="scientific">Streptomyces scabiei</name>
    <dbReference type="NCBI Taxonomy" id="1930"/>
    <lineage>
        <taxon>Bacteria</taxon>
        <taxon>Bacillati</taxon>
        <taxon>Actinomycetota</taxon>
        <taxon>Actinomycetes</taxon>
        <taxon>Kitasatosporales</taxon>
        <taxon>Streptomycetaceae</taxon>
        <taxon>Streptomyces</taxon>
    </lineage>
</organism>
<feature type="region of interest" description="Disordered" evidence="1">
    <location>
        <begin position="112"/>
        <end position="248"/>
    </location>
</feature>
<evidence type="ECO:0000313" key="2">
    <source>
        <dbReference type="EMBL" id="GAQ60082.1"/>
    </source>
</evidence>
<feature type="region of interest" description="Disordered" evidence="1">
    <location>
        <begin position="1"/>
        <end position="58"/>
    </location>
</feature>
<evidence type="ECO:0000256" key="1">
    <source>
        <dbReference type="SAM" id="MobiDB-lite"/>
    </source>
</evidence>
<feature type="compositionally biased region" description="Basic residues" evidence="1">
    <location>
        <begin position="30"/>
        <end position="40"/>
    </location>
</feature>
<feature type="compositionally biased region" description="Basic residues" evidence="1">
    <location>
        <begin position="198"/>
        <end position="221"/>
    </location>
</feature>
<dbReference type="Proteomes" id="UP000067448">
    <property type="component" value="Unassembled WGS sequence"/>
</dbReference>
<comment type="caution">
    <text evidence="2">The sequence shown here is derived from an EMBL/GenBank/DDBJ whole genome shotgun (WGS) entry which is preliminary data.</text>
</comment>
<feature type="compositionally biased region" description="Low complexity" evidence="1">
    <location>
        <begin position="164"/>
        <end position="173"/>
    </location>
</feature>
<feature type="compositionally biased region" description="Low complexity" evidence="1">
    <location>
        <begin position="239"/>
        <end position="248"/>
    </location>
</feature>
<dbReference type="AlphaFoldDB" id="A0A117ECC3"/>
<feature type="compositionally biased region" description="Basic residues" evidence="1">
    <location>
        <begin position="134"/>
        <end position="147"/>
    </location>
</feature>
<proteinExistence type="predicted"/>